<evidence type="ECO:0000256" key="2">
    <source>
        <dbReference type="SAM" id="Phobius"/>
    </source>
</evidence>
<feature type="compositionally biased region" description="Acidic residues" evidence="1">
    <location>
        <begin position="226"/>
        <end position="235"/>
    </location>
</feature>
<keyword evidence="2" id="KW-0472">Membrane</keyword>
<gene>
    <name evidence="3" type="ORF">GCM10009560_73490</name>
</gene>
<dbReference type="SUPFAM" id="SSF54909">
    <property type="entry name" value="Dimeric alpha+beta barrel"/>
    <property type="match status" value="1"/>
</dbReference>
<evidence type="ECO:0000313" key="4">
    <source>
        <dbReference type="Proteomes" id="UP001501578"/>
    </source>
</evidence>
<keyword evidence="2" id="KW-1133">Transmembrane helix</keyword>
<organism evidence="3 4">
    <name type="scientific">Nonomuraea longicatena</name>
    <dbReference type="NCBI Taxonomy" id="83682"/>
    <lineage>
        <taxon>Bacteria</taxon>
        <taxon>Bacillati</taxon>
        <taxon>Actinomycetota</taxon>
        <taxon>Actinomycetes</taxon>
        <taxon>Streptosporangiales</taxon>
        <taxon>Streptosporangiaceae</taxon>
        <taxon>Nonomuraea</taxon>
    </lineage>
</organism>
<feature type="region of interest" description="Disordered" evidence="1">
    <location>
        <begin position="226"/>
        <end position="304"/>
    </location>
</feature>
<keyword evidence="4" id="KW-1185">Reference proteome</keyword>
<dbReference type="InterPro" id="IPR011008">
    <property type="entry name" value="Dimeric_a/b-barrel"/>
</dbReference>
<dbReference type="Gene3D" id="3.30.70.100">
    <property type="match status" value="1"/>
</dbReference>
<feature type="transmembrane region" description="Helical" evidence="2">
    <location>
        <begin position="140"/>
        <end position="163"/>
    </location>
</feature>
<feature type="compositionally biased region" description="Low complexity" evidence="1">
    <location>
        <begin position="359"/>
        <end position="368"/>
    </location>
</feature>
<evidence type="ECO:0000313" key="3">
    <source>
        <dbReference type="EMBL" id="GAA0952122.1"/>
    </source>
</evidence>
<sequence>MEILVAVIAFAGAILSAVAAGALIRSLREDREGWLIAWSVAAIALFLALGAVGTGYLTGFGAATFKIFQLGGSLLAPLWMAVGLVQLLAEKAPPKFLAWLFGAAFSLVAGVIVVLDPILKAGDMGRSMPLGSVHWGLIPGYLLVAAHVIVALLMLVCVVIAALRWRSGDEYDLDNLHATLVVAPTGLALLGAMRFTVPGVFTTALLVVAAAGLWYSLLRPLAPYEDDEEGEEGEEWGDKEPARRSERQGRQERGGQDRDERNRVTQERPLPADRPVAGHRAVPEHTGARAETVAAVEPPRARNSGLGDLVAEYRADQQAEPVARLPQGDPGPSTGYIMGAGHERSPEQGYEQGQGMGAGQQAHSMAAGRQQAHGMGAGQEQGHGRHGGGQHVGSPTTPHRGVHTGPQHTGPQHSMPGASGAELFSPAAQQGGGSGRPSPSIYGLLTVFTLMDGSGELFDRLAEQTVEAVRRGEPDTLVFACHAVKSAPLQRIVYELYRDEVAYGDHQRQPHVVRFINERQSMVLATNVIELSVNAAKFVPLPTAHF</sequence>
<feature type="transmembrane region" description="Helical" evidence="2">
    <location>
        <begin position="36"/>
        <end position="58"/>
    </location>
</feature>
<feature type="compositionally biased region" description="Gly residues" evidence="1">
    <location>
        <begin position="375"/>
        <end position="391"/>
    </location>
</feature>
<evidence type="ECO:0000256" key="1">
    <source>
        <dbReference type="SAM" id="MobiDB-lite"/>
    </source>
</evidence>
<keyword evidence="2" id="KW-0812">Transmembrane</keyword>
<name>A0ABP4BMV5_9ACTN</name>
<protein>
    <recommendedName>
        <fullName evidence="5">ABM domain-containing protein</fullName>
    </recommendedName>
</protein>
<reference evidence="4" key="1">
    <citation type="journal article" date="2019" name="Int. J. Syst. Evol. Microbiol.">
        <title>The Global Catalogue of Microorganisms (GCM) 10K type strain sequencing project: providing services to taxonomists for standard genome sequencing and annotation.</title>
        <authorList>
            <consortium name="The Broad Institute Genomics Platform"/>
            <consortium name="The Broad Institute Genome Sequencing Center for Infectious Disease"/>
            <person name="Wu L."/>
            <person name="Ma J."/>
        </authorList>
    </citation>
    <scope>NUCLEOTIDE SEQUENCE [LARGE SCALE GENOMIC DNA]</scope>
    <source>
        <strain evidence="4">JCM 11136</strain>
    </source>
</reference>
<feature type="transmembrane region" description="Helical" evidence="2">
    <location>
        <begin position="70"/>
        <end position="89"/>
    </location>
</feature>
<evidence type="ECO:0008006" key="5">
    <source>
        <dbReference type="Google" id="ProtNLM"/>
    </source>
</evidence>
<feature type="transmembrane region" description="Helical" evidence="2">
    <location>
        <begin position="96"/>
        <end position="119"/>
    </location>
</feature>
<accession>A0ABP4BMV5</accession>
<dbReference type="EMBL" id="BAAAHQ010000054">
    <property type="protein sequence ID" value="GAA0952122.1"/>
    <property type="molecule type" value="Genomic_DNA"/>
</dbReference>
<feature type="transmembrane region" description="Helical" evidence="2">
    <location>
        <begin position="200"/>
        <end position="218"/>
    </location>
</feature>
<proteinExistence type="predicted"/>
<dbReference type="RefSeq" id="WP_343954933.1">
    <property type="nucleotide sequence ID" value="NZ_BAAAHQ010000054.1"/>
</dbReference>
<feature type="region of interest" description="Disordered" evidence="1">
    <location>
        <begin position="342"/>
        <end position="437"/>
    </location>
</feature>
<feature type="compositionally biased region" description="Basic and acidic residues" evidence="1">
    <location>
        <begin position="236"/>
        <end position="266"/>
    </location>
</feature>
<dbReference type="Proteomes" id="UP001501578">
    <property type="component" value="Unassembled WGS sequence"/>
</dbReference>
<comment type="caution">
    <text evidence="3">The sequence shown here is derived from an EMBL/GenBank/DDBJ whole genome shotgun (WGS) entry which is preliminary data.</text>
</comment>